<dbReference type="EMBL" id="VIIS01000012">
    <property type="protein sequence ID" value="KAF0314581.1"/>
    <property type="molecule type" value="Genomic_DNA"/>
</dbReference>
<dbReference type="InterPro" id="IPR016186">
    <property type="entry name" value="C-type_lectin-like/link_sf"/>
</dbReference>
<evidence type="ECO:0000313" key="1">
    <source>
        <dbReference type="EMBL" id="KAF0314581.1"/>
    </source>
</evidence>
<dbReference type="AlphaFoldDB" id="A0A6A4XHM2"/>
<proteinExistence type="predicted"/>
<accession>A0A6A4XHM2</accession>
<evidence type="ECO:0000313" key="2">
    <source>
        <dbReference type="Proteomes" id="UP000440578"/>
    </source>
</evidence>
<dbReference type="Gene3D" id="3.10.100.10">
    <property type="entry name" value="Mannose-Binding Protein A, subunit A"/>
    <property type="match status" value="1"/>
</dbReference>
<dbReference type="Proteomes" id="UP000440578">
    <property type="component" value="Unassembled WGS sequence"/>
</dbReference>
<gene>
    <name evidence="1" type="ORF">FJT64_015022</name>
</gene>
<protein>
    <recommendedName>
        <fullName evidence="3">C-type lectin domain-containing protein</fullName>
    </recommendedName>
</protein>
<reference evidence="1 2" key="1">
    <citation type="submission" date="2019-07" db="EMBL/GenBank/DDBJ databases">
        <title>Draft genome assembly of a fouling barnacle, Amphibalanus amphitrite (Darwin, 1854): The first reference genome for Thecostraca.</title>
        <authorList>
            <person name="Kim W."/>
        </authorList>
    </citation>
    <scope>NUCLEOTIDE SEQUENCE [LARGE SCALE GENOMIC DNA]</scope>
    <source>
        <strain evidence="1">SNU_AA5</strain>
        <tissue evidence="1">Soma without cirri and trophi</tissue>
    </source>
</reference>
<name>A0A6A4XHM2_AMPAM</name>
<dbReference type="InterPro" id="IPR016187">
    <property type="entry name" value="CTDL_fold"/>
</dbReference>
<evidence type="ECO:0008006" key="3">
    <source>
        <dbReference type="Google" id="ProtNLM"/>
    </source>
</evidence>
<organism evidence="1 2">
    <name type="scientific">Amphibalanus amphitrite</name>
    <name type="common">Striped barnacle</name>
    <name type="synonym">Balanus amphitrite</name>
    <dbReference type="NCBI Taxonomy" id="1232801"/>
    <lineage>
        <taxon>Eukaryota</taxon>
        <taxon>Metazoa</taxon>
        <taxon>Ecdysozoa</taxon>
        <taxon>Arthropoda</taxon>
        <taxon>Crustacea</taxon>
        <taxon>Multicrustacea</taxon>
        <taxon>Cirripedia</taxon>
        <taxon>Thoracica</taxon>
        <taxon>Thoracicalcarea</taxon>
        <taxon>Balanomorpha</taxon>
        <taxon>Balanoidea</taxon>
        <taxon>Balanidae</taxon>
        <taxon>Amphibalaninae</taxon>
        <taxon>Amphibalanus</taxon>
    </lineage>
</organism>
<keyword evidence="2" id="KW-1185">Reference proteome</keyword>
<sequence length="220" mass="23975">MTTTLLIPADVTEAVKFSLLARDQHFVKTPLATHPGGSSLLCAIRCLQLEGCNLYETSPEGCLLWGTKPADDELVLSAGRQILAKNIPPTCSGTFQLVGAVCYHVERFTSSTSVGWPQDTSFCHGLDPSATYATFINQVEYEFLKDLNAAFMLNLQRNSSGVFTMVGRNDPSFWTTKWRSGEPSSGDRVYGYMSSDGLLGTLGETTTLGRNMIVCQTLPN</sequence>
<dbReference type="SUPFAM" id="SSF56436">
    <property type="entry name" value="C-type lectin-like"/>
    <property type="match status" value="1"/>
</dbReference>
<comment type="caution">
    <text evidence="1">The sequence shown here is derived from an EMBL/GenBank/DDBJ whole genome shotgun (WGS) entry which is preliminary data.</text>
</comment>